<sequence>MAYETILRADDMSMARVLITALRAHGFHPFESGDGGLPGVPAVFGQKGVPIEVPEEEATDARLLAEDLLREMREQME</sequence>
<evidence type="ECO:0000313" key="2">
    <source>
        <dbReference type="Proteomes" id="UP000646579"/>
    </source>
</evidence>
<dbReference type="RefSeq" id="WP_189425561.1">
    <property type="nucleotide sequence ID" value="NZ_BMZE01000002.1"/>
</dbReference>
<dbReference type="AlphaFoldDB" id="A0A918S7H5"/>
<proteinExistence type="predicted"/>
<dbReference type="Proteomes" id="UP000646579">
    <property type="component" value="Unassembled WGS sequence"/>
</dbReference>
<accession>A0A918S7H5</accession>
<comment type="caution">
    <text evidence="1">The sequence shown here is derived from an EMBL/GenBank/DDBJ whole genome shotgun (WGS) entry which is preliminary data.</text>
</comment>
<name>A0A918S7H5_9HYPH</name>
<evidence type="ECO:0008006" key="3">
    <source>
        <dbReference type="Google" id="ProtNLM"/>
    </source>
</evidence>
<keyword evidence="2" id="KW-1185">Reference proteome</keyword>
<gene>
    <name evidence="1" type="ORF">GCM10007989_20210</name>
</gene>
<protein>
    <recommendedName>
        <fullName evidence="3">DUF2007 domain-containing protein</fullName>
    </recommendedName>
</protein>
<dbReference type="EMBL" id="BMZE01000002">
    <property type="protein sequence ID" value="GHA24500.1"/>
    <property type="molecule type" value="Genomic_DNA"/>
</dbReference>
<evidence type="ECO:0000313" key="1">
    <source>
        <dbReference type="EMBL" id="GHA24500.1"/>
    </source>
</evidence>
<reference evidence="1" key="2">
    <citation type="submission" date="2020-09" db="EMBL/GenBank/DDBJ databases">
        <authorList>
            <person name="Sun Q."/>
            <person name="Kim S."/>
        </authorList>
    </citation>
    <scope>NUCLEOTIDE SEQUENCE</scope>
    <source>
        <strain evidence="1">KCTC 32437</strain>
    </source>
</reference>
<organism evidence="1 2">
    <name type="scientific">Devosia pacifica</name>
    <dbReference type="NCBI Taxonomy" id="1335967"/>
    <lineage>
        <taxon>Bacteria</taxon>
        <taxon>Pseudomonadati</taxon>
        <taxon>Pseudomonadota</taxon>
        <taxon>Alphaproteobacteria</taxon>
        <taxon>Hyphomicrobiales</taxon>
        <taxon>Devosiaceae</taxon>
        <taxon>Devosia</taxon>
    </lineage>
</organism>
<reference evidence="1" key="1">
    <citation type="journal article" date="2014" name="Int. J. Syst. Evol. Microbiol.">
        <title>Complete genome sequence of Corynebacterium casei LMG S-19264T (=DSM 44701T), isolated from a smear-ripened cheese.</title>
        <authorList>
            <consortium name="US DOE Joint Genome Institute (JGI-PGF)"/>
            <person name="Walter F."/>
            <person name="Albersmeier A."/>
            <person name="Kalinowski J."/>
            <person name="Ruckert C."/>
        </authorList>
    </citation>
    <scope>NUCLEOTIDE SEQUENCE</scope>
    <source>
        <strain evidence="1">KCTC 32437</strain>
    </source>
</reference>